<proteinExistence type="predicted"/>
<feature type="non-terminal residue" evidence="1">
    <location>
        <position position="77"/>
    </location>
</feature>
<protein>
    <submittedName>
        <fullName evidence="1">Uncharacterized protein</fullName>
    </submittedName>
</protein>
<name>A0A2H3C7Z4_9AGAR</name>
<dbReference type="AlphaFoldDB" id="A0A2H3C7Z4"/>
<sequence>LPDFIGGWFPDRKMPAERELYAACILMLFKPWRLLQDLLVRNHTFQTALNDFVSANPFLVDMMENVDYFHKCLNNTK</sequence>
<evidence type="ECO:0000313" key="1">
    <source>
        <dbReference type="EMBL" id="PBK71406.1"/>
    </source>
</evidence>
<evidence type="ECO:0000313" key="2">
    <source>
        <dbReference type="Proteomes" id="UP000218334"/>
    </source>
</evidence>
<gene>
    <name evidence="1" type="ORF">ARMSODRAFT_853057</name>
</gene>
<organism evidence="1 2">
    <name type="scientific">Armillaria solidipes</name>
    <dbReference type="NCBI Taxonomy" id="1076256"/>
    <lineage>
        <taxon>Eukaryota</taxon>
        <taxon>Fungi</taxon>
        <taxon>Dikarya</taxon>
        <taxon>Basidiomycota</taxon>
        <taxon>Agaricomycotina</taxon>
        <taxon>Agaricomycetes</taxon>
        <taxon>Agaricomycetidae</taxon>
        <taxon>Agaricales</taxon>
        <taxon>Marasmiineae</taxon>
        <taxon>Physalacriaceae</taxon>
        <taxon>Armillaria</taxon>
    </lineage>
</organism>
<dbReference type="STRING" id="1076256.A0A2H3C7Z4"/>
<dbReference type="EMBL" id="KZ293424">
    <property type="protein sequence ID" value="PBK71406.1"/>
    <property type="molecule type" value="Genomic_DNA"/>
</dbReference>
<feature type="non-terminal residue" evidence="1">
    <location>
        <position position="1"/>
    </location>
</feature>
<dbReference type="Proteomes" id="UP000218334">
    <property type="component" value="Unassembled WGS sequence"/>
</dbReference>
<reference evidence="2" key="1">
    <citation type="journal article" date="2017" name="Nat. Ecol. Evol.">
        <title>Genome expansion and lineage-specific genetic innovations in the forest pathogenic fungi Armillaria.</title>
        <authorList>
            <person name="Sipos G."/>
            <person name="Prasanna A.N."/>
            <person name="Walter M.C."/>
            <person name="O'Connor E."/>
            <person name="Balint B."/>
            <person name="Krizsan K."/>
            <person name="Kiss B."/>
            <person name="Hess J."/>
            <person name="Varga T."/>
            <person name="Slot J."/>
            <person name="Riley R."/>
            <person name="Boka B."/>
            <person name="Rigling D."/>
            <person name="Barry K."/>
            <person name="Lee J."/>
            <person name="Mihaltcheva S."/>
            <person name="LaButti K."/>
            <person name="Lipzen A."/>
            <person name="Waldron R."/>
            <person name="Moloney N.M."/>
            <person name="Sperisen C."/>
            <person name="Kredics L."/>
            <person name="Vagvoelgyi C."/>
            <person name="Patrignani A."/>
            <person name="Fitzpatrick D."/>
            <person name="Nagy I."/>
            <person name="Doyle S."/>
            <person name="Anderson J.B."/>
            <person name="Grigoriev I.V."/>
            <person name="Gueldener U."/>
            <person name="Muensterkoetter M."/>
            <person name="Nagy L.G."/>
        </authorList>
    </citation>
    <scope>NUCLEOTIDE SEQUENCE [LARGE SCALE GENOMIC DNA]</scope>
    <source>
        <strain evidence="2">28-4</strain>
    </source>
</reference>
<accession>A0A2H3C7Z4</accession>
<keyword evidence="2" id="KW-1185">Reference proteome</keyword>